<name>A0A3Q0T024_AMPCI</name>
<organism evidence="12 13">
    <name type="scientific">Amphilophus citrinellus</name>
    <name type="common">Midas cichlid</name>
    <name type="synonym">Cichlasoma citrinellum</name>
    <dbReference type="NCBI Taxonomy" id="61819"/>
    <lineage>
        <taxon>Eukaryota</taxon>
        <taxon>Metazoa</taxon>
        <taxon>Chordata</taxon>
        <taxon>Craniata</taxon>
        <taxon>Vertebrata</taxon>
        <taxon>Euteleostomi</taxon>
        <taxon>Actinopterygii</taxon>
        <taxon>Neopterygii</taxon>
        <taxon>Teleostei</taxon>
        <taxon>Neoteleostei</taxon>
        <taxon>Acanthomorphata</taxon>
        <taxon>Ovalentaria</taxon>
        <taxon>Cichlomorphae</taxon>
        <taxon>Cichliformes</taxon>
        <taxon>Cichlidae</taxon>
        <taxon>New World cichlids</taxon>
        <taxon>Cichlasomatinae</taxon>
        <taxon>Heroini</taxon>
        <taxon>Amphilophus</taxon>
    </lineage>
</organism>
<evidence type="ECO:0000313" key="12">
    <source>
        <dbReference type="Ensembl" id="ENSACIP00000025575.1"/>
    </source>
</evidence>
<sequence length="220" mass="24941">QFFRMEFSESEEDSLCFPQLNNSCRKPTLHWSKAVLLNIVLSCISLITAALNLLVIISVSHFRQLHTPSNILLLSLALSDFLVGLLLMPLEIIRNTTCWVLGDLMCSVHIYLTGNITYASIGNIVLISVDRYVAICDPLYYPTKITVGRVKLSICLYWFYSICYCSIYAKDFLIEPGRYNSCDGELKTASCKRHLNLSTGLGNLIPQFIPRINWRKTFSA</sequence>
<dbReference type="SUPFAM" id="SSF81321">
    <property type="entry name" value="Family A G protein-coupled receptor-like"/>
    <property type="match status" value="1"/>
</dbReference>
<evidence type="ECO:0000256" key="1">
    <source>
        <dbReference type="ARBA" id="ARBA00004651"/>
    </source>
</evidence>
<dbReference type="PANTHER" id="PTHR24249">
    <property type="entry name" value="HISTAMINE RECEPTOR-RELATED G-PROTEIN COUPLED RECEPTOR"/>
    <property type="match status" value="1"/>
</dbReference>
<keyword evidence="13" id="KW-1185">Reference proteome</keyword>
<evidence type="ECO:0000256" key="6">
    <source>
        <dbReference type="ARBA" id="ARBA00023136"/>
    </source>
</evidence>
<evidence type="ECO:0000313" key="13">
    <source>
        <dbReference type="Proteomes" id="UP000261340"/>
    </source>
</evidence>
<proteinExistence type="inferred from homology"/>
<dbReference type="Gene3D" id="1.20.1070.10">
    <property type="entry name" value="Rhodopsin 7-helix transmembrane proteins"/>
    <property type="match status" value="1"/>
</dbReference>
<keyword evidence="8 9" id="KW-0807">Transducer</keyword>
<evidence type="ECO:0000256" key="8">
    <source>
        <dbReference type="ARBA" id="ARBA00023224"/>
    </source>
</evidence>
<dbReference type="PANTHER" id="PTHR24249:SF381">
    <property type="entry name" value="TRACE AMINE ASSOCIATED RECEPTOR 19P-RELATED"/>
    <property type="match status" value="1"/>
</dbReference>
<keyword evidence="6 10" id="KW-0472">Membrane</keyword>
<evidence type="ECO:0000256" key="3">
    <source>
        <dbReference type="ARBA" id="ARBA00022692"/>
    </source>
</evidence>
<evidence type="ECO:0000256" key="7">
    <source>
        <dbReference type="ARBA" id="ARBA00023170"/>
    </source>
</evidence>
<feature type="transmembrane region" description="Helical" evidence="10">
    <location>
        <begin position="150"/>
        <end position="169"/>
    </location>
</feature>
<comment type="subcellular location">
    <subcellularLocation>
        <location evidence="1">Cell membrane</location>
        <topology evidence="1">Multi-pass membrane protein</topology>
    </subcellularLocation>
</comment>
<feature type="domain" description="G-protein coupled receptors family 1 profile" evidence="11">
    <location>
        <begin position="51"/>
        <end position="220"/>
    </location>
</feature>
<dbReference type="PROSITE" id="PS50262">
    <property type="entry name" value="G_PROTEIN_RECEP_F1_2"/>
    <property type="match status" value="1"/>
</dbReference>
<evidence type="ECO:0000256" key="5">
    <source>
        <dbReference type="ARBA" id="ARBA00023040"/>
    </source>
</evidence>
<feature type="transmembrane region" description="Helical" evidence="10">
    <location>
        <begin position="110"/>
        <end position="129"/>
    </location>
</feature>
<keyword evidence="3 9" id="KW-0812">Transmembrane</keyword>
<accession>A0A3Q0T024</accession>
<feature type="transmembrane region" description="Helical" evidence="10">
    <location>
        <begin position="35"/>
        <end position="59"/>
    </location>
</feature>
<evidence type="ECO:0000256" key="4">
    <source>
        <dbReference type="ARBA" id="ARBA00022989"/>
    </source>
</evidence>
<feature type="transmembrane region" description="Helical" evidence="10">
    <location>
        <begin position="71"/>
        <end position="90"/>
    </location>
</feature>
<keyword evidence="4 10" id="KW-1133">Transmembrane helix</keyword>
<dbReference type="Proteomes" id="UP000261340">
    <property type="component" value="Unplaced"/>
</dbReference>
<evidence type="ECO:0000256" key="10">
    <source>
        <dbReference type="SAM" id="Phobius"/>
    </source>
</evidence>
<evidence type="ECO:0000256" key="9">
    <source>
        <dbReference type="RuleBase" id="RU000688"/>
    </source>
</evidence>
<dbReference type="GO" id="GO:0001594">
    <property type="term" value="F:trace-amine receptor activity"/>
    <property type="evidence" value="ECO:0007669"/>
    <property type="project" value="TreeGrafter"/>
</dbReference>
<dbReference type="InterPro" id="IPR050569">
    <property type="entry name" value="TAAR"/>
</dbReference>
<dbReference type="PRINTS" id="PR00237">
    <property type="entry name" value="GPCRRHODOPSN"/>
</dbReference>
<dbReference type="InterPro" id="IPR000276">
    <property type="entry name" value="GPCR_Rhodpsn"/>
</dbReference>
<dbReference type="PROSITE" id="PS00237">
    <property type="entry name" value="G_PROTEIN_RECEP_F1_1"/>
    <property type="match status" value="1"/>
</dbReference>
<reference evidence="12" key="2">
    <citation type="submission" date="2025-09" db="UniProtKB">
        <authorList>
            <consortium name="Ensembl"/>
        </authorList>
    </citation>
    <scope>IDENTIFICATION</scope>
</reference>
<protein>
    <recommendedName>
        <fullName evidence="11">G-protein coupled receptors family 1 profile domain-containing protein</fullName>
    </recommendedName>
</protein>
<keyword evidence="5 9" id="KW-0297">G-protein coupled receptor</keyword>
<evidence type="ECO:0000259" key="11">
    <source>
        <dbReference type="PROSITE" id="PS50262"/>
    </source>
</evidence>
<dbReference type="AlphaFoldDB" id="A0A3Q0T024"/>
<keyword evidence="7 9" id="KW-0675">Receptor</keyword>
<reference evidence="12" key="1">
    <citation type="submission" date="2025-08" db="UniProtKB">
        <authorList>
            <consortium name="Ensembl"/>
        </authorList>
    </citation>
    <scope>IDENTIFICATION</scope>
</reference>
<dbReference type="GO" id="GO:0005886">
    <property type="term" value="C:plasma membrane"/>
    <property type="evidence" value="ECO:0007669"/>
    <property type="project" value="UniProtKB-SubCell"/>
</dbReference>
<evidence type="ECO:0000256" key="2">
    <source>
        <dbReference type="ARBA" id="ARBA00022475"/>
    </source>
</evidence>
<dbReference type="Pfam" id="PF00001">
    <property type="entry name" value="7tm_1"/>
    <property type="match status" value="1"/>
</dbReference>
<keyword evidence="2" id="KW-1003">Cell membrane</keyword>
<comment type="similarity">
    <text evidence="9">Belongs to the G-protein coupled receptor 1 family.</text>
</comment>
<dbReference type="InterPro" id="IPR017452">
    <property type="entry name" value="GPCR_Rhodpsn_7TM"/>
</dbReference>
<dbReference type="GeneTree" id="ENSGT01050000244823"/>
<dbReference type="Ensembl" id="ENSACIT00000026245.1">
    <property type="protein sequence ID" value="ENSACIP00000025575.1"/>
    <property type="gene ID" value="ENSACIG00000019813.1"/>
</dbReference>